<dbReference type="GO" id="GO:0004318">
    <property type="term" value="F:enoyl-[acyl-carrier-protein] reductase (NADH) activity"/>
    <property type="evidence" value="ECO:0007669"/>
    <property type="project" value="UniProtKB-EC"/>
</dbReference>
<evidence type="ECO:0000256" key="3">
    <source>
        <dbReference type="ARBA" id="ARBA00022516"/>
    </source>
</evidence>
<dbReference type="Pfam" id="PF13561">
    <property type="entry name" value="adh_short_C2"/>
    <property type="match status" value="1"/>
</dbReference>
<evidence type="ECO:0000256" key="5">
    <source>
        <dbReference type="ARBA" id="ARBA00023002"/>
    </source>
</evidence>
<keyword evidence="3 8" id="KW-0444">Lipid biosynthesis</keyword>
<dbReference type="PIRSF" id="PIRSF000094">
    <property type="entry name" value="Enoyl-ACP_rdct"/>
    <property type="match status" value="1"/>
</dbReference>
<dbReference type="SUPFAM" id="SSF51735">
    <property type="entry name" value="NAD(P)-binding Rossmann-fold domains"/>
    <property type="match status" value="1"/>
</dbReference>
<proteinExistence type="inferred from homology"/>
<reference evidence="12" key="1">
    <citation type="journal article" date="2020" name="MBio">
        <title>Horizontal gene transfer to a defensive symbiont with a reduced genome amongst a multipartite beetle microbiome.</title>
        <authorList>
            <person name="Waterworth S.C."/>
            <person name="Florez L.V."/>
            <person name="Rees E.R."/>
            <person name="Hertweck C."/>
            <person name="Kaltenpoth M."/>
            <person name="Kwan J.C."/>
        </authorList>
    </citation>
    <scope>NUCLEOTIDE SEQUENCE [LARGE SCALE GENOMIC DNA]</scope>
</reference>
<comment type="catalytic activity">
    <reaction evidence="8">
        <text>a 2,3-saturated acyl-[ACP] + NAD(+) = a (2E)-enoyl-[ACP] + NADH + H(+)</text>
        <dbReference type="Rhea" id="RHEA:10240"/>
        <dbReference type="Rhea" id="RHEA-COMP:9925"/>
        <dbReference type="Rhea" id="RHEA-COMP:9926"/>
        <dbReference type="ChEBI" id="CHEBI:15378"/>
        <dbReference type="ChEBI" id="CHEBI:57540"/>
        <dbReference type="ChEBI" id="CHEBI:57945"/>
        <dbReference type="ChEBI" id="CHEBI:78784"/>
        <dbReference type="ChEBI" id="CHEBI:78785"/>
        <dbReference type="EC" id="1.3.1.9"/>
    </reaction>
</comment>
<evidence type="ECO:0000256" key="9">
    <source>
        <dbReference type="PIRSR" id="PIRSR000094-2"/>
    </source>
</evidence>
<dbReference type="AlphaFoldDB" id="A0A7V8FYE7"/>
<sequence length="254" mass="26819">MIDLKGKRGLVVGIANEASIAYGCARAYREAGAELALTYLNEKAAPYVLPLAQSLQAQWSAACDVRIAGQLEAVFERIAHAWGRLDFLLHSIAYAPKEDLHGPLWASSGEGFAQAMDVSCHSFIRMARLARPLMTQGGSLVAVSFHGAQQVVPNYNMMGPVKAALEASVRTLAVELAPQRIHVHGLSTGPVATRAASGLPDFDELIAATLQRTPGGALADIDQIGQIAAFLASPAATPMTGEITYADNGFHVTA</sequence>
<evidence type="ECO:0000256" key="10">
    <source>
        <dbReference type="PIRSR" id="PIRSR000094-3"/>
    </source>
</evidence>
<evidence type="ECO:0000313" key="12">
    <source>
        <dbReference type="Proteomes" id="UP000462435"/>
    </source>
</evidence>
<gene>
    <name evidence="11" type="primary">fabI_1</name>
    <name evidence="11" type="ORF">GAK35_01267</name>
</gene>
<keyword evidence="8 10" id="KW-0520">NAD</keyword>
<accession>A0A7V8FYE7</accession>
<name>A0A7V8FYE7_9BURK</name>
<dbReference type="InterPro" id="IPR002347">
    <property type="entry name" value="SDR_fam"/>
</dbReference>
<feature type="binding site" evidence="10">
    <location>
        <position position="13"/>
    </location>
    <ligand>
        <name>NAD(+)</name>
        <dbReference type="ChEBI" id="CHEBI:57540"/>
    </ligand>
</feature>
<dbReference type="PRINTS" id="PR00081">
    <property type="entry name" value="GDHRDH"/>
</dbReference>
<feature type="binding site" evidence="10">
    <location>
        <position position="92"/>
    </location>
    <ligand>
        <name>NAD(+)</name>
        <dbReference type="ChEBI" id="CHEBI:57540"/>
    </ligand>
</feature>
<evidence type="ECO:0000256" key="1">
    <source>
        <dbReference type="ARBA" id="ARBA00005194"/>
    </source>
</evidence>
<dbReference type="InterPro" id="IPR036291">
    <property type="entry name" value="NAD(P)-bd_dom_sf"/>
</dbReference>
<comment type="caution">
    <text evidence="11">The sequence shown here is derived from an EMBL/GenBank/DDBJ whole genome shotgun (WGS) entry which is preliminary data.</text>
</comment>
<protein>
    <recommendedName>
        <fullName evidence="8">Enoyl-[acyl-carrier-protein] reductase [NADH]</fullName>
        <ecNumber evidence="8">1.3.1.9</ecNumber>
    </recommendedName>
</protein>
<keyword evidence="7 8" id="KW-0275">Fatty acid biosynthesis</keyword>
<keyword evidence="6" id="KW-0443">Lipid metabolism</keyword>
<dbReference type="InterPro" id="IPR014358">
    <property type="entry name" value="Enoyl-ACP_Rdtase_NADH"/>
</dbReference>
<dbReference type="EMBL" id="WNDX01000027">
    <property type="protein sequence ID" value="KAF1045777.1"/>
    <property type="molecule type" value="Genomic_DNA"/>
</dbReference>
<evidence type="ECO:0000256" key="7">
    <source>
        <dbReference type="ARBA" id="ARBA00023160"/>
    </source>
</evidence>
<dbReference type="GO" id="GO:0006633">
    <property type="term" value="P:fatty acid biosynthetic process"/>
    <property type="evidence" value="ECO:0007669"/>
    <property type="project" value="UniProtKB-UniPathway"/>
</dbReference>
<dbReference type="UniPathway" id="UPA00094"/>
<dbReference type="PANTHER" id="PTHR43159:SF2">
    <property type="entry name" value="ENOYL-[ACYL-CARRIER-PROTEIN] REDUCTASE [NADH], CHLOROPLASTIC"/>
    <property type="match status" value="1"/>
</dbReference>
<dbReference type="NCBIfam" id="NF005717">
    <property type="entry name" value="PRK07533.1"/>
    <property type="match status" value="1"/>
</dbReference>
<dbReference type="EC" id="1.3.1.9" evidence="8"/>
<organism evidence="11 12">
    <name type="scientific">Herbaspirillum frisingense</name>
    <dbReference type="NCBI Taxonomy" id="92645"/>
    <lineage>
        <taxon>Bacteria</taxon>
        <taxon>Pseudomonadati</taxon>
        <taxon>Pseudomonadota</taxon>
        <taxon>Betaproteobacteria</taxon>
        <taxon>Burkholderiales</taxon>
        <taxon>Oxalobacteraceae</taxon>
        <taxon>Herbaspirillum</taxon>
    </lineage>
</organism>
<evidence type="ECO:0000256" key="4">
    <source>
        <dbReference type="ARBA" id="ARBA00022832"/>
    </source>
</evidence>
<feature type="binding site" evidence="10">
    <location>
        <begin position="19"/>
        <end position="20"/>
    </location>
    <ligand>
        <name>NAD(+)</name>
        <dbReference type="ChEBI" id="CHEBI:57540"/>
    </ligand>
</feature>
<evidence type="ECO:0000256" key="8">
    <source>
        <dbReference type="PIRNR" id="PIRNR000094"/>
    </source>
</evidence>
<dbReference type="PANTHER" id="PTHR43159">
    <property type="entry name" value="ENOYL-[ACYL-CARRIER-PROTEIN] REDUCTASE"/>
    <property type="match status" value="1"/>
</dbReference>
<keyword evidence="4" id="KW-0276">Fatty acid metabolism</keyword>
<feature type="binding site" evidence="10">
    <location>
        <position position="162"/>
    </location>
    <ligand>
        <name>NAD(+)</name>
        <dbReference type="ChEBI" id="CHEBI:57540"/>
    </ligand>
</feature>
<evidence type="ECO:0000313" key="11">
    <source>
        <dbReference type="EMBL" id="KAF1045777.1"/>
    </source>
</evidence>
<comment type="pathway">
    <text evidence="1">Lipid metabolism; fatty acid biosynthesis.</text>
</comment>
<dbReference type="Gene3D" id="3.40.50.720">
    <property type="entry name" value="NAD(P)-binding Rossmann-like Domain"/>
    <property type="match status" value="1"/>
</dbReference>
<keyword evidence="5 8" id="KW-0560">Oxidoreductase</keyword>
<evidence type="ECO:0000256" key="2">
    <source>
        <dbReference type="ARBA" id="ARBA00009233"/>
    </source>
</evidence>
<comment type="similarity">
    <text evidence="2 8">Belongs to the short-chain dehydrogenases/reductases (SDR) family. FabI subfamily.</text>
</comment>
<dbReference type="Proteomes" id="UP000462435">
    <property type="component" value="Unassembled WGS sequence"/>
</dbReference>
<feature type="binding site" evidence="10">
    <location>
        <begin position="64"/>
        <end position="65"/>
    </location>
    <ligand>
        <name>NAD(+)</name>
        <dbReference type="ChEBI" id="CHEBI:57540"/>
    </ligand>
</feature>
<feature type="binding site" evidence="9">
    <location>
        <position position="95"/>
    </location>
    <ligand>
        <name>substrate</name>
    </ligand>
</feature>
<evidence type="ECO:0000256" key="6">
    <source>
        <dbReference type="ARBA" id="ARBA00023098"/>
    </source>
</evidence>
<feature type="binding site" evidence="10">
    <location>
        <begin position="191"/>
        <end position="195"/>
    </location>
    <ligand>
        <name>NAD(+)</name>
        <dbReference type="ChEBI" id="CHEBI:57540"/>
    </ligand>
</feature>